<dbReference type="RefSeq" id="WP_047240690.1">
    <property type="nucleotide sequence ID" value="NZ_CP011541.1"/>
</dbReference>
<sequence>MFGDSAHPGGDTERASKSANTSPVVPLALGDYRAEISTWGGGLKALTWRGAPLIETYPDGEFPPLSAGVVLAPWPNRVADGTFAFNGQRFRLPINEPERNNAIHGFVSDRQWQILKQLPAHTVLAVEIPETEFWPWPLTITATYQLGEDGLHATFTATGSAPQTPYAFGLHTYLNAQGAPLDECVLEVHVDKQLPLDDRNLPRGELTDPKLNLAQLPMRGVLLDDCFHATDGAVRLTSAGSGVEMHCSAGLDWLQIFTPDPTWGEPYPGRGRSVAVEPMSAPPNALVTGTCLDILRASEPLSHQVHIFAVSPSIK</sequence>
<dbReference type="Gene3D" id="2.70.98.10">
    <property type="match status" value="1"/>
</dbReference>
<keyword evidence="3" id="KW-1185">Reference proteome</keyword>
<dbReference type="SUPFAM" id="SSF74650">
    <property type="entry name" value="Galactose mutarotase-like"/>
    <property type="match status" value="1"/>
</dbReference>
<dbReference type="InterPro" id="IPR008183">
    <property type="entry name" value="Aldose_1/G6P_1-epimerase"/>
</dbReference>
<dbReference type="InterPro" id="IPR037480">
    <property type="entry name" value="YihR-like"/>
</dbReference>
<proteinExistence type="predicted"/>
<dbReference type="GO" id="GO:0030246">
    <property type="term" value="F:carbohydrate binding"/>
    <property type="evidence" value="ECO:0007669"/>
    <property type="project" value="InterPro"/>
</dbReference>
<organism evidence="2 3">
    <name type="scientific">Corynebacterium epidermidicanis</name>
    <dbReference type="NCBI Taxonomy" id="1050174"/>
    <lineage>
        <taxon>Bacteria</taxon>
        <taxon>Bacillati</taxon>
        <taxon>Actinomycetota</taxon>
        <taxon>Actinomycetes</taxon>
        <taxon>Mycobacteriales</taxon>
        <taxon>Corynebacteriaceae</taxon>
        <taxon>Corynebacterium</taxon>
    </lineage>
</organism>
<dbReference type="InterPro" id="IPR014718">
    <property type="entry name" value="GH-type_carb-bd"/>
</dbReference>
<dbReference type="GO" id="GO:0006006">
    <property type="term" value="P:glucose metabolic process"/>
    <property type="evidence" value="ECO:0007669"/>
    <property type="project" value="TreeGrafter"/>
</dbReference>
<accession>A0A0G3GRF5</accession>
<dbReference type="InterPro" id="IPR011013">
    <property type="entry name" value="Gal_mutarotase_sf_dom"/>
</dbReference>
<dbReference type="PANTHER" id="PTHR10091">
    <property type="entry name" value="ALDOSE-1-EPIMERASE"/>
    <property type="match status" value="1"/>
</dbReference>
<evidence type="ECO:0000313" key="3">
    <source>
        <dbReference type="Proteomes" id="UP000035368"/>
    </source>
</evidence>
<dbReference type="Proteomes" id="UP000035368">
    <property type="component" value="Chromosome"/>
</dbReference>
<dbReference type="OrthoDB" id="4739604at2"/>
<feature type="region of interest" description="Disordered" evidence="1">
    <location>
        <begin position="1"/>
        <end position="21"/>
    </location>
</feature>
<evidence type="ECO:0000256" key="1">
    <source>
        <dbReference type="SAM" id="MobiDB-lite"/>
    </source>
</evidence>
<name>A0A0G3GRF5_9CORY</name>
<dbReference type="Pfam" id="PF01263">
    <property type="entry name" value="Aldose_epim"/>
    <property type="match status" value="1"/>
</dbReference>
<dbReference type="STRING" id="1050174.CEPID_09265"/>
<evidence type="ECO:0000313" key="2">
    <source>
        <dbReference type="EMBL" id="AKK03699.1"/>
    </source>
</evidence>
<dbReference type="GO" id="GO:0004034">
    <property type="term" value="F:aldose 1-epimerase activity"/>
    <property type="evidence" value="ECO:0007669"/>
    <property type="project" value="TreeGrafter"/>
</dbReference>
<dbReference type="GO" id="GO:0033499">
    <property type="term" value="P:galactose catabolic process via UDP-galactose, Leloir pathway"/>
    <property type="evidence" value="ECO:0007669"/>
    <property type="project" value="TreeGrafter"/>
</dbReference>
<dbReference type="PATRIC" id="fig|1050174.4.peg.1864"/>
<reference evidence="2 3" key="1">
    <citation type="submission" date="2015-05" db="EMBL/GenBank/DDBJ databases">
        <title>Complete genome sequence of Corynebacterium epidermidicanis DSM 45586, isolated from the skin of a dog suffering from pruritus.</title>
        <authorList>
            <person name="Ruckert C."/>
            <person name="Albersmeier A."/>
            <person name="Winkler A."/>
            <person name="Tauch A."/>
        </authorList>
    </citation>
    <scope>NUCLEOTIDE SEQUENCE [LARGE SCALE GENOMIC DNA]</scope>
    <source>
        <strain evidence="2 3">DSM 45586</strain>
    </source>
</reference>
<dbReference type="KEGG" id="cei:CEPID_09265"/>
<gene>
    <name evidence="2" type="ORF">CEPID_09265</name>
</gene>
<dbReference type="PANTHER" id="PTHR10091:SF0">
    <property type="entry name" value="GALACTOSE MUTAROTASE"/>
    <property type="match status" value="1"/>
</dbReference>
<dbReference type="AlphaFoldDB" id="A0A0G3GRF5"/>
<dbReference type="CDD" id="cd09022">
    <property type="entry name" value="Aldose_epim_Ec_YihR"/>
    <property type="match status" value="1"/>
</dbReference>
<dbReference type="EMBL" id="CP011541">
    <property type="protein sequence ID" value="AKK03699.1"/>
    <property type="molecule type" value="Genomic_DNA"/>
</dbReference>
<protein>
    <submittedName>
        <fullName evidence="2">Galactose mutarotase-like enzyme</fullName>
    </submittedName>
</protein>